<evidence type="ECO:0000256" key="1">
    <source>
        <dbReference type="SAM" id="MobiDB-lite"/>
    </source>
</evidence>
<dbReference type="AlphaFoldDB" id="A0AAD1XDR8"/>
<accession>A0AAD1XDR8</accession>
<evidence type="ECO:0000313" key="2">
    <source>
        <dbReference type="EMBL" id="CAI2370720.1"/>
    </source>
</evidence>
<proteinExistence type="predicted"/>
<keyword evidence="3" id="KW-1185">Reference proteome</keyword>
<organism evidence="2 3">
    <name type="scientific">Euplotes crassus</name>
    <dbReference type="NCBI Taxonomy" id="5936"/>
    <lineage>
        <taxon>Eukaryota</taxon>
        <taxon>Sar</taxon>
        <taxon>Alveolata</taxon>
        <taxon>Ciliophora</taxon>
        <taxon>Intramacronucleata</taxon>
        <taxon>Spirotrichea</taxon>
        <taxon>Hypotrichia</taxon>
        <taxon>Euplotida</taxon>
        <taxon>Euplotidae</taxon>
        <taxon>Moneuplotes</taxon>
    </lineage>
</organism>
<sequence length="173" mass="19479">MGNNCCATRDKSIKEQESESSRYSLFTVTDHEDLQWNDNDQYLSLAHKRRIERSNRTIRKYKVVCQVDDVQSQQYGHSQGASGILVPYSEDYESEHSKANERIIVDSNVVPQKSSQPHQTTSSQDQPNGSKGLKKSESEGGFSFGDESSKPRHNSSKKAILPPSVQPCNTEKK</sequence>
<protein>
    <submittedName>
        <fullName evidence="2">Uncharacterized protein</fullName>
    </submittedName>
</protein>
<gene>
    <name evidence="2" type="ORF">ECRASSUSDP1_LOCUS12038</name>
</gene>
<reference evidence="2" key="1">
    <citation type="submission" date="2023-07" db="EMBL/GenBank/DDBJ databases">
        <authorList>
            <consortium name="AG Swart"/>
            <person name="Singh M."/>
            <person name="Singh A."/>
            <person name="Seah K."/>
            <person name="Emmerich C."/>
        </authorList>
    </citation>
    <scope>NUCLEOTIDE SEQUENCE</scope>
    <source>
        <strain evidence="2">DP1</strain>
    </source>
</reference>
<comment type="caution">
    <text evidence="2">The sequence shown here is derived from an EMBL/GenBank/DDBJ whole genome shotgun (WGS) entry which is preliminary data.</text>
</comment>
<evidence type="ECO:0000313" key="3">
    <source>
        <dbReference type="Proteomes" id="UP001295684"/>
    </source>
</evidence>
<dbReference type="EMBL" id="CAMPGE010011922">
    <property type="protein sequence ID" value="CAI2370720.1"/>
    <property type="molecule type" value="Genomic_DNA"/>
</dbReference>
<name>A0AAD1XDR8_EUPCR</name>
<feature type="region of interest" description="Disordered" evidence="1">
    <location>
        <begin position="87"/>
        <end position="173"/>
    </location>
</feature>
<feature type="compositionally biased region" description="Basic and acidic residues" evidence="1">
    <location>
        <begin position="94"/>
        <end position="104"/>
    </location>
</feature>
<feature type="compositionally biased region" description="Polar residues" evidence="1">
    <location>
        <begin position="109"/>
        <end position="129"/>
    </location>
</feature>
<dbReference type="Proteomes" id="UP001295684">
    <property type="component" value="Unassembled WGS sequence"/>
</dbReference>